<accession>A0A4R1XUR1</accession>
<reference evidence="2 3" key="1">
    <citation type="submission" date="2019-03" db="EMBL/GenBank/DDBJ databases">
        <title>Genomic analyses of the natural microbiome of Caenorhabditis elegans.</title>
        <authorList>
            <person name="Samuel B."/>
        </authorList>
    </citation>
    <scope>NUCLEOTIDE SEQUENCE [LARGE SCALE GENOMIC DNA]</scope>
    <source>
        <strain evidence="2 3">JUb89</strain>
    </source>
</reference>
<keyword evidence="1" id="KW-0812">Transmembrane</keyword>
<proteinExistence type="predicted"/>
<dbReference type="Proteomes" id="UP000294963">
    <property type="component" value="Unassembled WGS sequence"/>
</dbReference>
<evidence type="ECO:0000256" key="1">
    <source>
        <dbReference type="SAM" id="Phobius"/>
    </source>
</evidence>
<name>A0A4R1XUR1_ACICA</name>
<keyword evidence="1" id="KW-0472">Membrane</keyword>
<keyword evidence="1" id="KW-1133">Transmembrane helix</keyword>
<feature type="transmembrane region" description="Helical" evidence="1">
    <location>
        <begin position="38"/>
        <end position="58"/>
    </location>
</feature>
<gene>
    <name evidence="2" type="ORF">EC844_109131</name>
</gene>
<evidence type="ECO:0000313" key="3">
    <source>
        <dbReference type="Proteomes" id="UP000294963"/>
    </source>
</evidence>
<sequence>MNPILKFSTQYSFFEIVGFLVFSTVLSNYLMGQALLNISAFVIYCAIAACIGCLGLYAKYKYPPKRD</sequence>
<evidence type="ECO:0000313" key="2">
    <source>
        <dbReference type="EMBL" id="TCM67359.1"/>
    </source>
</evidence>
<protein>
    <submittedName>
        <fullName evidence="2">Uncharacterized protein</fullName>
    </submittedName>
</protein>
<keyword evidence="3" id="KW-1185">Reference proteome</keyword>
<organism evidence="2 3">
    <name type="scientific">Acinetobacter calcoaceticus</name>
    <dbReference type="NCBI Taxonomy" id="471"/>
    <lineage>
        <taxon>Bacteria</taxon>
        <taxon>Pseudomonadati</taxon>
        <taxon>Pseudomonadota</taxon>
        <taxon>Gammaproteobacteria</taxon>
        <taxon>Moraxellales</taxon>
        <taxon>Moraxellaceae</taxon>
        <taxon>Acinetobacter</taxon>
        <taxon>Acinetobacter calcoaceticus/baumannii complex</taxon>
    </lineage>
</organism>
<comment type="caution">
    <text evidence="2">The sequence shown here is derived from an EMBL/GenBank/DDBJ whole genome shotgun (WGS) entry which is preliminary data.</text>
</comment>
<feature type="transmembrane region" description="Helical" evidence="1">
    <location>
        <begin position="12"/>
        <end position="32"/>
    </location>
</feature>
<dbReference type="EMBL" id="SLVJ01000009">
    <property type="protein sequence ID" value="TCM67359.1"/>
    <property type="molecule type" value="Genomic_DNA"/>
</dbReference>
<dbReference type="AlphaFoldDB" id="A0A4R1XUR1"/>